<feature type="region of interest" description="Disordered" evidence="1">
    <location>
        <begin position="57"/>
        <end position="90"/>
    </location>
</feature>
<organism evidence="2 3">
    <name type="scientific">Caerostris darwini</name>
    <dbReference type="NCBI Taxonomy" id="1538125"/>
    <lineage>
        <taxon>Eukaryota</taxon>
        <taxon>Metazoa</taxon>
        <taxon>Ecdysozoa</taxon>
        <taxon>Arthropoda</taxon>
        <taxon>Chelicerata</taxon>
        <taxon>Arachnida</taxon>
        <taxon>Araneae</taxon>
        <taxon>Araneomorphae</taxon>
        <taxon>Entelegynae</taxon>
        <taxon>Araneoidea</taxon>
        <taxon>Araneidae</taxon>
        <taxon>Caerostris</taxon>
    </lineage>
</organism>
<name>A0AAV4ND13_9ARAC</name>
<dbReference type="Proteomes" id="UP001054837">
    <property type="component" value="Unassembled WGS sequence"/>
</dbReference>
<keyword evidence="3" id="KW-1185">Reference proteome</keyword>
<dbReference type="AlphaFoldDB" id="A0AAV4ND13"/>
<accession>A0AAV4ND13</accession>
<dbReference type="EMBL" id="BPLQ01001535">
    <property type="protein sequence ID" value="GIX82704.1"/>
    <property type="molecule type" value="Genomic_DNA"/>
</dbReference>
<comment type="caution">
    <text evidence="2">The sequence shown here is derived from an EMBL/GenBank/DDBJ whole genome shotgun (WGS) entry which is preliminary data.</text>
</comment>
<evidence type="ECO:0000313" key="3">
    <source>
        <dbReference type="Proteomes" id="UP001054837"/>
    </source>
</evidence>
<proteinExistence type="predicted"/>
<evidence type="ECO:0000313" key="2">
    <source>
        <dbReference type="EMBL" id="GIX82704.1"/>
    </source>
</evidence>
<sequence length="90" mass="10185">MHEATYNFKSHRRDSFPHADRPTWIFIRYLGGDPTTDSFPSAPESHITRQQKTGLLSIPIGPNRTSEDGRFAKCASKKMSPQLKRIPTGD</sequence>
<protein>
    <submittedName>
        <fullName evidence="2">Uncharacterized protein</fullName>
    </submittedName>
</protein>
<reference evidence="2 3" key="1">
    <citation type="submission" date="2021-06" db="EMBL/GenBank/DDBJ databases">
        <title>Caerostris darwini draft genome.</title>
        <authorList>
            <person name="Kono N."/>
            <person name="Arakawa K."/>
        </authorList>
    </citation>
    <scope>NUCLEOTIDE SEQUENCE [LARGE SCALE GENOMIC DNA]</scope>
</reference>
<evidence type="ECO:0000256" key="1">
    <source>
        <dbReference type="SAM" id="MobiDB-lite"/>
    </source>
</evidence>
<gene>
    <name evidence="2" type="ORF">CDAR_284981</name>
</gene>